<keyword evidence="3" id="KW-1185">Reference proteome</keyword>
<evidence type="ECO:0000259" key="1">
    <source>
        <dbReference type="Pfam" id="PF12804"/>
    </source>
</evidence>
<dbReference type="EMBL" id="AP027081">
    <property type="protein sequence ID" value="BDU78574.1"/>
    <property type="molecule type" value="Genomic_DNA"/>
</dbReference>
<accession>A0AA48KDQ1</accession>
<protein>
    <recommendedName>
        <fullName evidence="1">MobA-like NTP transferase domain-containing protein</fullName>
    </recommendedName>
</protein>
<proteinExistence type="predicted"/>
<dbReference type="PANTHER" id="PTHR22572">
    <property type="entry name" value="SUGAR-1-PHOSPHATE GUANYL TRANSFERASE"/>
    <property type="match status" value="1"/>
</dbReference>
<dbReference type="AlphaFoldDB" id="A0AA48KDQ1"/>
<dbReference type="KEGG" id="msea:METESE_35320"/>
<dbReference type="Proteomes" id="UP001228113">
    <property type="component" value="Chromosome"/>
</dbReference>
<dbReference type="InterPro" id="IPR029044">
    <property type="entry name" value="Nucleotide-diphossugar_trans"/>
</dbReference>
<dbReference type="Pfam" id="PF12804">
    <property type="entry name" value="NTP_transf_3"/>
    <property type="match status" value="1"/>
</dbReference>
<feature type="domain" description="MobA-like NTP transferase" evidence="1">
    <location>
        <begin position="7"/>
        <end position="146"/>
    </location>
</feature>
<gene>
    <name evidence="2" type="ORF">METESE_35320</name>
</gene>
<dbReference type="Gene3D" id="3.90.550.10">
    <property type="entry name" value="Spore Coat Polysaccharide Biosynthesis Protein SpsA, Chain A"/>
    <property type="match status" value="1"/>
</dbReference>
<name>A0AA48KDQ1_9BACT</name>
<dbReference type="InterPro" id="IPR050486">
    <property type="entry name" value="Mannose-1P_guanyltransferase"/>
</dbReference>
<dbReference type="RefSeq" id="WP_316410747.1">
    <property type="nucleotide sequence ID" value="NZ_AP027081.1"/>
</dbReference>
<sequence length="278" mass="29610">MPETIEGFILAAGLGTRMGPLSRALPKPAWPLKGRSVLAHGADSLRRAGLVRLACNAHHLPGPLRAAAAEADVEVFEEPTLLGSAGGLRHARGRAADPLAVWNGDILADPPWARFLEAHRALGADLSWLLVPHPGGPWNPVWLSREGRILPPGETGEGPYHFCGPALWGPRALALLPDEGPADTKAHVLPHLDRAFGIVVEPFPFWEIGSPDQLIEAAGRVAPEAEGRIPGSYVHPTAEPPAVLTRCVLGPGARVPPAVRDRDAFWFEEGGNLVRLAL</sequence>
<dbReference type="GO" id="GO:0016779">
    <property type="term" value="F:nucleotidyltransferase activity"/>
    <property type="evidence" value="ECO:0007669"/>
    <property type="project" value="UniProtKB-ARBA"/>
</dbReference>
<evidence type="ECO:0000313" key="3">
    <source>
        <dbReference type="Proteomes" id="UP001228113"/>
    </source>
</evidence>
<dbReference type="SUPFAM" id="SSF53448">
    <property type="entry name" value="Nucleotide-diphospho-sugar transferases"/>
    <property type="match status" value="1"/>
</dbReference>
<dbReference type="InterPro" id="IPR025877">
    <property type="entry name" value="MobA-like_NTP_Trfase"/>
</dbReference>
<evidence type="ECO:0000313" key="2">
    <source>
        <dbReference type="EMBL" id="BDU78574.1"/>
    </source>
</evidence>
<reference evidence="2" key="1">
    <citation type="journal article" date="2023" name="Int. J. Syst. Evol. Microbiol.">
        <title>Mesoterricola silvestris gen. nov., sp. nov., Mesoterricola sediminis sp. nov., Geothrix oryzae sp. nov., Geothrix edaphica sp. nov., Geothrix rubra sp. nov., and Geothrix limicola sp. nov., six novel members of Acidobacteriota isolated from soils.</title>
        <authorList>
            <person name="Itoh H."/>
            <person name="Sugisawa Y."/>
            <person name="Mise K."/>
            <person name="Xu Z."/>
            <person name="Kuniyasu M."/>
            <person name="Ushijima N."/>
            <person name="Kawano K."/>
            <person name="Kobayashi E."/>
            <person name="Shiratori Y."/>
            <person name="Masuda Y."/>
            <person name="Senoo K."/>
        </authorList>
    </citation>
    <scope>NUCLEOTIDE SEQUENCE</scope>
    <source>
        <strain evidence="2">W786</strain>
    </source>
</reference>
<organism evidence="2 3">
    <name type="scientific">Mesoterricola sediminis</name>
    <dbReference type="NCBI Taxonomy" id="2927980"/>
    <lineage>
        <taxon>Bacteria</taxon>
        <taxon>Pseudomonadati</taxon>
        <taxon>Acidobacteriota</taxon>
        <taxon>Holophagae</taxon>
        <taxon>Holophagales</taxon>
        <taxon>Holophagaceae</taxon>
        <taxon>Mesoterricola</taxon>
    </lineage>
</organism>